<protein>
    <recommendedName>
        <fullName evidence="3">RNase H type-1 domain-containing protein</fullName>
    </recommendedName>
</protein>
<dbReference type="Proteomes" id="UP000593572">
    <property type="component" value="Unassembled WGS sequence"/>
</dbReference>
<evidence type="ECO:0000313" key="1">
    <source>
        <dbReference type="EMBL" id="MBA0575649.1"/>
    </source>
</evidence>
<accession>A0A7J8NFE7</accession>
<name>A0A7J8NFE7_9ROSI</name>
<sequence length="158" mass="18286">MKDCPKARAVLEFGGLNNKFLDGGYSRYIDWIEDIARELDNKAISNFISILWNIWNSRNNSIFRGAEDDARVTWERAAALSRDFQIFNLVEDPLLPRKIGKKVFYGLVARDVDGFIHGGRMSFVDKELSIEWVELLAMEESLKIARLNNWKNLELESD</sequence>
<proteinExistence type="predicted"/>
<dbReference type="AlphaFoldDB" id="A0A7J8NFE7"/>
<comment type="caution">
    <text evidence="1">The sequence shown here is derived from an EMBL/GenBank/DDBJ whole genome shotgun (WGS) entry which is preliminary data.</text>
</comment>
<reference evidence="1 2" key="1">
    <citation type="journal article" date="2019" name="Genome Biol. Evol.">
        <title>Insights into the evolution of the New World diploid cottons (Gossypium, subgenus Houzingenia) based on genome sequencing.</title>
        <authorList>
            <person name="Grover C.E."/>
            <person name="Arick M.A. 2nd"/>
            <person name="Thrash A."/>
            <person name="Conover J.L."/>
            <person name="Sanders W.S."/>
            <person name="Peterson D.G."/>
            <person name="Frelichowski J.E."/>
            <person name="Scheffler J.A."/>
            <person name="Scheffler B.E."/>
            <person name="Wendel J.F."/>
        </authorList>
    </citation>
    <scope>NUCLEOTIDE SEQUENCE [LARGE SCALE GENOMIC DNA]</scope>
    <source>
        <strain evidence="1">157</strain>
        <tissue evidence="1">Leaf</tissue>
    </source>
</reference>
<keyword evidence="2" id="KW-1185">Reference proteome</keyword>
<gene>
    <name evidence="1" type="ORF">Golob_006874</name>
</gene>
<dbReference type="EMBL" id="JABEZX010241044">
    <property type="protein sequence ID" value="MBA0575649.1"/>
    <property type="molecule type" value="Genomic_DNA"/>
</dbReference>
<organism evidence="1 2">
    <name type="scientific">Gossypium lobatum</name>
    <dbReference type="NCBI Taxonomy" id="34289"/>
    <lineage>
        <taxon>Eukaryota</taxon>
        <taxon>Viridiplantae</taxon>
        <taxon>Streptophyta</taxon>
        <taxon>Embryophyta</taxon>
        <taxon>Tracheophyta</taxon>
        <taxon>Spermatophyta</taxon>
        <taxon>Magnoliopsida</taxon>
        <taxon>eudicotyledons</taxon>
        <taxon>Gunneridae</taxon>
        <taxon>Pentapetalae</taxon>
        <taxon>rosids</taxon>
        <taxon>malvids</taxon>
        <taxon>Malvales</taxon>
        <taxon>Malvaceae</taxon>
        <taxon>Malvoideae</taxon>
        <taxon>Gossypium</taxon>
    </lineage>
</organism>
<evidence type="ECO:0008006" key="3">
    <source>
        <dbReference type="Google" id="ProtNLM"/>
    </source>
</evidence>
<evidence type="ECO:0000313" key="2">
    <source>
        <dbReference type="Proteomes" id="UP000593572"/>
    </source>
</evidence>